<proteinExistence type="predicted"/>
<accession>A0A2V1DN87</accession>
<dbReference type="EMBL" id="KZ805389">
    <property type="protein sequence ID" value="PVH99606.1"/>
    <property type="molecule type" value="Genomic_DNA"/>
</dbReference>
<evidence type="ECO:0000256" key="1">
    <source>
        <dbReference type="SAM" id="MobiDB-lite"/>
    </source>
</evidence>
<keyword evidence="3" id="KW-1185">Reference proteome</keyword>
<evidence type="ECO:0000313" key="3">
    <source>
        <dbReference type="Proteomes" id="UP000244855"/>
    </source>
</evidence>
<evidence type="ECO:0000313" key="2">
    <source>
        <dbReference type="EMBL" id="PVH99606.1"/>
    </source>
</evidence>
<protein>
    <submittedName>
        <fullName evidence="2">Uncharacterized protein</fullName>
    </submittedName>
</protein>
<organism evidence="2 3">
    <name type="scientific">Periconia macrospinosa</name>
    <dbReference type="NCBI Taxonomy" id="97972"/>
    <lineage>
        <taxon>Eukaryota</taxon>
        <taxon>Fungi</taxon>
        <taxon>Dikarya</taxon>
        <taxon>Ascomycota</taxon>
        <taxon>Pezizomycotina</taxon>
        <taxon>Dothideomycetes</taxon>
        <taxon>Pleosporomycetidae</taxon>
        <taxon>Pleosporales</taxon>
        <taxon>Massarineae</taxon>
        <taxon>Periconiaceae</taxon>
        <taxon>Periconia</taxon>
    </lineage>
</organism>
<feature type="compositionally biased region" description="Basic and acidic residues" evidence="1">
    <location>
        <begin position="1"/>
        <end position="12"/>
    </location>
</feature>
<name>A0A2V1DN87_9PLEO</name>
<dbReference type="Proteomes" id="UP000244855">
    <property type="component" value="Unassembled WGS sequence"/>
</dbReference>
<dbReference type="AlphaFoldDB" id="A0A2V1DN87"/>
<sequence>MSSLSARRERSRFTPGSASVSFGDGEALSQDRNAPVAATLSEQTTIAQHLGFSIQVCPPTSFLLVRPSLWLCGFFPRPLHLIHRVLFCVVDQFEKAVSFRFVFCIRSFPPF</sequence>
<gene>
    <name evidence="2" type="ORF">DM02DRAFT_614926</name>
</gene>
<reference evidence="2 3" key="1">
    <citation type="journal article" date="2018" name="Sci. Rep.">
        <title>Comparative genomics provides insights into the lifestyle and reveals functional heterogeneity of dark septate endophytic fungi.</title>
        <authorList>
            <person name="Knapp D.G."/>
            <person name="Nemeth J.B."/>
            <person name="Barry K."/>
            <person name="Hainaut M."/>
            <person name="Henrissat B."/>
            <person name="Johnson J."/>
            <person name="Kuo A."/>
            <person name="Lim J.H.P."/>
            <person name="Lipzen A."/>
            <person name="Nolan M."/>
            <person name="Ohm R.A."/>
            <person name="Tamas L."/>
            <person name="Grigoriev I.V."/>
            <person name="Spatafora J.W."/>
            <person name="Nagy L.G."/>
            <person name="Kovacs G.M."/>
        </authorList>
    </citation>
    <scope>NUCLEOTIDE SEQUENCE [LARGE SCALE GENOMIC DNA]</scope>
    <source>
        <strain evidence="2 3">DSE2036</strain>
    </source>
</reference>
<feature type="region of interest" description="Disordered" evidence="1">
    <location>
        <begin position="1"/>
        <end position="28"/>
    </location>
</feature>